<dbReference type="Gene3D" id="3.40.50.300">
    <property type="entry name" value="P-loop containing nucleotide triphosphate hydrolases"/>
    <property type="match status" value="1"/>
</dbReference>
<dbReference type="PANTHER" id="PTHR12788:SF10">
    <property type="entry name" value="PROTEIN-TYROSINE SULFOTRANSFERASE"/>
    <property type="match status" value="1"/>
</dbReference>
<dbReference type="Proteomes" id="UP000634206">
    <property type="component" value="Unassembled WGS sequence"/>
</dbReference>
<dbReference type="PANTHER" id="PTHR12788">
    <property type="entry name" value="PROTEIN-TYROSINE SULFOTRANSFERASE 2"/>
    <property type="match status" value="1"/>
</dbReference>
<keyword evidence="1" id="KW-0808">Transferase</keyword>
<dbReference type="RefSeq" id="WP_309488631.1">
    <property type="nucleotide sequence ID" value="NZ_JAENIG010000002.1"/>
</dbReference>
<dbReference type="InterPro" id="IPR027417">
    <property type="entry name" value="P-loop_NTPase"/>
</dbReference>
<dbReference type="Pfam" id="PF13469">
    <property type="entry name" value="Sulfotransfer_3"/>
    <property type="match status" value="1"/>
</dbReference>
<dbReference type="GO" id="GO:0008476">
    <property type="term" value="F:protein-tyrosine sulfotransferase activity"/>
    <property type="evidence" value="ECO:0007669"/>
    <property type="project" value="InterPro"/>
</dbReference>
<evidence type="ECO:0000256" key="1">
    <source>
        <dbReference type="ARBA" id="ARBA00022679"/>
    </source>
</evidence>
<dbReference type="InterPro" id="IPR026634">
    <property type="entry name" value="TPST-like"/>
</dbReference>
<protein>
    <submittedName>
        <fullName evidence="2">Sulfotransferase</fullName>
    </submittedName>
</protein>
<name>A0AAE2V8T2_9BACT</name>
<comment type="caution">
    <text evidence="2">The sequence shown here is derived from an EMBL/GenBank/DDBJ whole genome shotgun (WGS) entry which is preliminary data.</text>
</comment>
<accession>A0AAE2V8T2</accession>
<dbReference type="AlphaFoldDB" id="A0AAE2V8T2"/>
<sequence>MNYWMSYCGRLASRQHGKELVRVLRKTAKLVHKKDAPKFHLAAARLLTKAWKYEEAERHWTLAERATTTAEPAAAGLARMLERANRVQNALALLPRLGTELATLPLRAKLHRRAGDADAALEIVSDLARCERDMEPATAAEAWHEKFRIHDALGDYESAWAALLKSKEASRQAIGISRQQQWLASRRKTFARMRMVMDSLDRDTVRRWLDEGDATDLSPWYVMLGMPRSGTTLLENMLETHSEVISTDERDALAATILEPVTKGFSVPADEKFAANQFINYLDHIRPDTAARGHEAYREELKRQMDTYQPNKVLLDKNPGLMESVMLFPRLLPGASYIVPFRDPRAVLWSTFQVFIDAPSEISVFWTNAEDLAEVYEHTMQVWWKMRELLPQERFTECRYESLVENPQKEGRVVTDFMGLNWQEEQASPQEHVATKQLVLSPSYDSVTEAPHNKAVEKWKRYEPWIGQAVQRLDPWLEKLGYS</sequence>
<evidence type="ECO:0000313" key="2">
    <source>
        <dbReference type="EMBL" id="MBK1854023.1"/>
    </source>
</evidence>
<dbReference type="EMBL" id="JAENIG010000002">
    <property type="protein sequence ID" value="MBK1854023.1"/>
    <property type="molecule type" value="Genomic_DNA"/>
</dbReference>
<gene>
    <name evidence="2" type="ORF">JIN83_03580</name>
</gene>
<dbReference type="SUPFAM" id="SSF52540">
    <property type="entry name" value="P-loop containing nucleoside triphosphate hydrolases"/>
    <property type="match status" value="1"/>
</dbReference>
<proteinExistence type="predicted"/>
<dbReference type="SUPFAM" id="SSF48452">
    <property type="entry name" value="TPR-like"/>
    <property type="match status" value="1"/>
</dbReference>
<evidence type="ECO:0000313" key="3">
    <source>
        <dbReference type="Proteomes" id="UP000634206"/>
    </source>
</evidence>
<dbReference type="InterPro" id="IPR011990">
    <property type="entry name" value="TPR-like_helical_dom_sf"/>
</dbReference>
<organism evidence="2 3">
    <name type="scientific">Oceaniferula flava</name>
    <dbReference type="NCBI Taxonomy" id="2800421"/>
    <lineage>
        <taxon>Bacteria</taxon>
        <taxon>Pseudomonadati</taxon>
        <taxon>Verrucomicrobiota</taxon>
        <taxon>Verrucomicrobiia</taxon>
        <taxon>Verrucomicrobiales</taxon>
        <taxon>Verrucomicrobiaceae</taxon>
        <taxon>Oceaniferula</taxon>
    </lineage>
</organism>
<reference evidence="2" key="1">
    <citation type="submission" date="2021-01" db="EMBL/GenBank/DDBJ databases">
        <title>Modified the classification status of verrucomicrobia.</title>
        <authorList>
            <person name="Feng X."/>
        </authorList>
    </citation>
    <scope>NUCLEOTIDE SEQUENCE</scope>
    <source>
        <strain evidence="2">5K15</strain>
    </source>
</reference>
<dbReference type="Gene3D" id="1.25.40.10">
    <property type="entry name" value="Tetratricopeptide repeat domain"/>
    <property type="match status" value="1"/>
</dbReference>
<keyword evidence="3" id="KW-1185">Reference proteome</keyword>